<dbReference type="Proteomes" id="UP000006028">
    <property type="component" value="Unassembled WGS sequence"/>
</dbReference>
<evidence type="ECO:0000256" key="4">
    <source>
        <dbReference type="ARBA" id="ARBA00022741"/>
    </source>
</evidence>
<feature type="binding site" evidence="9">
    <location>
        <begin position="140"/>
        <end position="146"/>
    </location>
    <ligand>
        <name>ATP</name>
        <dbReference type="ChEBI" id="CHEBI:30616"/>
    </ligand>
</feature>
<comment type="similarity">
    <text evidence="9">Belongs to the bacterial CoaD family.</text>
</comment>
<organism evidence="11 12">
    <name type="scientific">Faecalibacterium cf. prausnitzii KLE1255</name>
    <dbReference type="NCBI Taxonomy" id="748224"/>
    <lineage>
        <taxon>Bacteria</taxon>
        <taxon>Bacillati</taxon>
        <taxon>Bacillota</taxon>
        <taxon>Clostridia</taxon>
        <taxon>Eubacteriales</taxon>
        <taxon>Oscillospiraceae</taxon>
        <taxon>Faecalibacterium</taxon>
    </lineage>
</organism>
<evidence type="ECO:0000256" key="8">
    <source>
        <dbReference type="ARBA" id="ARBA00029346"/>
    </source>
</evidence>
<evidence type="ECO:0000256" key="5">
    <source>
        <dbReference type="ARBA" id="ARBA00022840"/>
    </source>
</evidence>
<comment type="function">
    <text evidence="9">Reversibly transfers an adenylyl group from ATP to 4'-phosphopantetheine, yielding dephospho-CoA (dPCoA) and pyrophosphate.</text>
</comment>
<dbReference type="PANTHER" id="PTHR21342">
    <property type="entry name" value="PHOSPHOPANTETHEINE ADENYLYLTRANSFERASE"/>
    <property type="match status" value="1"/>
</dbReference>
<reference evidence="11 12" key="1">
    <citation type="submission" date="2010-08" db="EMBL/GenBank/DDBJ databases">
        <authorList>
            <person name="Weinstock G."/>
            <person name="Sodergren E."/>
            <person name="Clifton S."/>
            <person name="Fulton L."/>
            <person name="Fulton B."/>
            <person name="Courtney L."/>
            <person name="Fronick C."/>
            <person name="Harrison M."/>
            <person name="Strong C."/>
            <person name="Farmer C."/>
            <person name="Delahaunty K."/>
            <person name="Markovic C."/>
            <person name="Hall O."/>
            <person name="Minx P."/>
            <person name="Tomlinson C."/>
            <person name="Mitreva M."/>
            <person name="Hou S."/>
            <person name="Chen J."/>
            <person name="Wollam A."/>
            <person name="Pepin K.H."/>
            <person name="Johnson M."/>
            <person name="Bhonagiri V."/>
            <person name="Zhang X."/>
            <person name="Suruliraj S."/>
            <person name="Warren W."/>
            <person name="Chinwalla A."/>
            <person name="Mardis E.R."/>
            <person name="Wilson R.K."/>
        </authorList>
    </citation>
    <scope>NUCLEOTIDE SEQUENCE [LARGE SCALE GENOMIC DNA]</scope>
    <source>
        <strain evidence="11 12">KLE1255</strain>
    </source>
</reference>
<protein>
    <recommendedName>
        <fullName evidence="9">Phosphopantetheine adenylyltransferase</fullName>
        <ecNumber evidence="9">2.7.7.3</ecNumber>
    </recommendedName>
    <alternativeName>
        <fullName evidence="9">Dephospho-CoA pyrophosphorylase</fullName>
    </alternativeName>
    <alternativeName>
        <fullName evidence="9">Pantetheine-phosphate adenylyltransferase</fullName>
        <shortName evidence="9">PPAT</shortName>
    </alternativeName>
</protein>
<dbReference type="InterPro" id="IPR014729">
    <property type="entry name" value="Rossmann-like_a/b/a_fold"/>
</dbReference>
<evidence type="ECO:0000256" key="9">
    <source>
        <dbReference type="HAMAP-Rule" id="MF_00151"/>
    </source>
</evidence>
<keyword evidence="7 9" id="KW-0173">Coenzyme A biosynthesis</keyword>
<keyword evidence="5 9" id="KW-0067">ATP-binding</keyword>
<dbReference type="NCBIfam" id="TIGR01510">
    <property type="entry name" value="coaD_prev_kdtB"/>
    <property type="match status" value="1"/>
</dbReference>
<evidence type="ECO:0000256" key="3">
    <source>
        <dbReference type="ARBA" id="ARBA00022695"/>
    </source>
</evidence>
<comment type="cofactor">
    <cofactor evidence="9">
        <name>Mg(2+)</name>
        <dbReference type="ChEBI" id="CHEBI:18420"/>
    </cofactor>
</comment>
<feature type="binding site" evidence="9">
    <location>
        <position position="104"/>
    </location>
    <ligand>
        <name>substrate</name>
    </ligand>
</feature>
<dbReference type="Gene3D" id="3.40.50.620">
    <property type="entry name" value="HUPs"/>
    <property type="match status" value="1"/>
</dbReference>
<evidence type="ECO:0000256" key="1">
    <source>
        <dbReference type="ARBA" id="ARBA00022490"/>
    </source>
</evidence>
<dbReference type="SUPFAM" id="SSF52374">
    <property type="entry name" value="Nucleotidylyl transferase"/>
    <property type="match status" value="1"/>
</dbReference>
<evidence type="ECO:0000313" key="11">
    <source>
        <dbReference type="EMBL" id="EFQ07629.1"/>
    </source>
</evidence>
<feature type="binding site" evidence="9">
    <location>
        <position position="115"/>
    </location>
    <ligand>
        <name>ATP</name>
        <dbReference type="ChEBI" id="CHEBI:30616"/>
    </ligand>
</feature>
<sequence>MAEPKRAFHSAQGGHQTMATAVYPGSFDPVTKGHLDIIKRAAKINDHLIVAVLNNSAKNPLFTVEERVELLKECCKGIQNVSVESFDGLTVEFAKKRHASVMVRGLRAVTDFENEIQLAQTNHALMPGIETMFLATSIKWSYLSSTIVKEAAYYGSDIGKFVTPNVEKAVNEKYALIRQKKDPET</sequence>
<comment type="catalytic activity">
    <reaction evidence="8 9">
        <text>(R)-4'-phosphopantetheine + ATP + H(+) = 3'-dephospho-CoA + diphosphate</text>
        <dbReference type="Rhea" id="RHEA:19801"/>
        <dbReference type="ChEBI" id="CHEBI:15378"/>
        <dbReference type="ChEBI" id="CHEBI:30616"/>
        <dbReference type="ChEBI" id="CHEBI:33019"/>
        <dbReference type="ChEBI" id="CHEBI:57328"/>
        <dbReference type="ChEBI" id="CHEBI:61723"/>
        <dbReference type="EC" id="2.7.7.3"/>
    </reaction>
</comment>
<keyword evidence="1 9" id="KW-0963">Cytoplasm</keyword>
<dbReference type="GO" id="GO:0005524">
    <property type="term" value="F:ATP binding"/>
    <property type="evidence" value="ECO:0007669"/>
    <property type="project" value="UniProtKB-KW"/>
</dbReference>
<feature type="domain" description="Cytidyltransferase-like" evidence="10">
    <location>
        <begin position="22"/>
        <end position="150"/>
    </location>
</feature>
<evidence type="ECO:0000256" key="2">
    <source>
        <dbReference type="ARBA" id="ARBA00022679"/>
    </source>
</evidence>
<keyword evidence="4 9" id="KW-0547">Nucleotide-binding</keyword>
<feature type="binding site" evidence="9">
    <location>
        <position position="58"/>
    </location>
    <ligand>
        <name>substrate</name>
    </ligand>
</feature>
<dbReference type="InterPro" id="IPR001980">
    <property type="entry name" value="PPAT"/>
</dbReference>
<feature type="binding site" evidence="9">
    <location>
        <position position="26"/>
    </location>
    <ligand>
        <name>substrate</name>
    </ligand>
</feature>
<comment type="pathway">
    <text evidence="9">Cofactor biosynthesis; coenzyme A biosynthesis; CoA from (R)-pantothenate: step 4/5.</text>
</comment>
<dbReference type="HOGENOM" id="CLU_100149_0_1_9"/>
<dbReference type="GO" id="GO:0005737">
    <property type="term" value="C:cytoplasm"/>
    <property type="evidence" value="ECO:0007669"/>
    <property type="project" value="UniProtKB-SubCell"/>
</dbReference>
<dbReference type="EC" id="2.7.7.3" evidence="9"/>
<comment type="subcellular location">
    <subcellularLocation>
        <location evidence="9">Cytoplasm</location>
    </subcellularLocation>
</comment>
<dbReference type="STRING" id="748224.HMPREF9436_00974"/>
<keyword evidence="3 9" id="KW-0548">Nucleotidyltransferase</keyword>
<evidence type="ECO:0000313" key="12">
    <source>
        <dbReference type="Proteomes" id="UP000006028"/>
    </source>
</evidence>
<dbReference type="eggNOG" id="COG0669">
    <property type="taxonomic scope" value="Bacteria"/>
</dbReference>
<dbReference type="GO" id="GO:0004595">
    <property type="term" value="F:pantetheine-phosphate adenylyltransferase activity"/>
    <property type="evidence" value="ECO:0007669"/>
    <property type="project" value="UniProtKB-UniRule"/>
</dbReference>
<proteinExistence type="inferred from homology"/>
<dbReference type="HAMAP" id="MF_00151">
    <property type="entry name" value="PPAT_bact"/>
    <property type="match status" value="1"/>
</dbReference>
<evidence type="ECO:0000259" key="10">
    <source>
        <dbReference type="Pfam" id="PF01467"/>
    </source>
</evidence>
<name>E2ZH36_9FIRM</name>
<feature type="binding site" evidence="9">
    <location>
        <position position="34"/>
    </location>
    <ligand>
        <name>ATP</name>
        <dbReference type="ChEBI" id="CHEBI:30616"/>
    </ligand>
</feature>
<keyword evidence="2 9" id="KW-0808">Transferase</keyword>
<dbReference type="PANTHER" id="PTHR21342:SF1">
    <property type="entry name" value="PHOSPHOPANTETHEINE ADENYLYLTRANSFERASE"/>
    <property type="match status" value="1"/>
</dbReference>
<dbReference type="EMBL" id="AECU01000083">
    <property type="protein sequence ID" value="EFQ07629.1"/>
    <property type="molecule type" value="Genomic_DNA"/>
</dbReference>
<comment type="subunit">
    <text evidence="9">Homohexamer.</text>
</comment>
<feature type="binding site" evidence="9">
    <location>
        <begin position="105"/>
        <end position="107"/>
    </location>
    <ligand>
        <name>ATP</name>
        <dbReference type="ChEBI" id="CHEBI:30616"/>
    </ligand>
</feature>
<dbReference type="CDD" id="cd02163">
    <property type="entry name" value="PPAT"/>
    <property type="match status" value="1"/>
</dbReference>
<dbReference type="NCBIfam" id="TIGR00125">
    <property type="entry name" value="cyt_tran_rel"/>
    <property type="match status" value="1"/>
</dbReference>
<accession>E2ZH36</accession>
<feature type="binding site" evidence="9">
    <location>
        <position position="90"/>
    </location>
    <ligand>
        <name>substrate</name>
    </ligand>
</feature>
<keyword evidence="6 9" id="KW-0460">Magnesium</keyword>
<dbReference type="GO" id="GO:0015937">
    <property type="term" value="P:coenzyme A biosynthetic process"/>
    <property type="evidence" value="ECO:0007669"/>
    <property type="project" value="UniProtKB-UniRule"/>
</dbReference>
<evidence type="ECO:0000256" key="7">
    <source>
        <dbReference type="ARBA" id="ARBA00022993"/>
    </source>
</evidence>
<evidence type="ECO:0000256" key="6">
    <source>
        <dbReference type="ARBA" id="ARBA00022842"/>
    </source>
</evidence>
<dbReference type="UniPathway" id="UPA00241">
    <property type="reaction ID" value="UER00355"/>
</dbReference>
<dbReference type="PRINTS" id="PR01020">
    <property type="entry name" value="LPSBIOSNTHSS"/>
</dbReference>
<dbReference type="AlphaFoldDB" id="E2ZH36"/>
<feature type="site" description="Transition state stabilizer" evidence="9">
    <location>
        <position position="34"/>
    </location>
</feature>
<dbReference type="Pfam" id="PF01467">
    <property type="entry name" value="CTP_transf_like"/>
    <property type="match status" value="1"/>
</dbReference>
<gene>
    <name evidence="9 11" type="primary">coaD</name>
    <name evidence="11" type="ORF">HMPREF9436_00974</name>
</gene>
<dbReference type="InterPro" id="IPR004821">
    <property type="entry name" value="Cyt_trans-like"/>
</dbReference>
<feature type="binding site" evidence="9">
    <location>
        <begin position="26"/>
        <end position="27"/>
    </location>
    <ligand>
        <name>ATP</name>
        <dbReference type="ChEBI" id="CHEBI:30616"/>
    </ligand>
</feature>
<comment type="caution">
    <text evidence="11">The sequence shown here is derived from an EMBL/GenBank/DDBJ whole genome shotgun (WGS) entry which is preliminary data.</text>
</comment>